<keyword evidence="2" id="KW-1185">Reference proteome</keyword>
<dbReference type="EMBL" id="AP015040">
    <property type="protein sequence ID" value="BAT92522.1"/>
    <property type="molecule type" value="Genomic_DNA"/>
</dbReference>
<dbReference type="Proteomes" id="UP000291084">
    <property type="component" value="Chromosome 7"/>
</dbReference>
<organism evidence="1 2">
    <name type="scientific">Vigna angularis var. angularis</name>
    <dbReference type="NCBI Taxonomy" id="157739"/>
    <lineage>
        <taxon>Eukaryota</taxon>
        <taxon>Viridiplantae</taxon>
        <taxon>Streptophyta</taxon>
        <taxon>Embryophyta</taxon>
        <taxon>Tracheophyta</taxon>
        <taxon>Spermatophyta</taxon>
        <taxon>Magnoliopsida</taxon>
        <taxon>eudicotyledons</taxon>
        <taxon>Gunneridae</taxon>
        <taxon>Pentapetalae</taxon>
        <taxon>rosids</taxon>
        <taxon>fabids</taxon>
        <taxon>Fabales</taxon>
        <taxon>Fabaceae</taxon>
        <taxon>Papilionoideae</taxon>
        <taxon>50 kb inversion clade</taxon>
        <taxon>NPAAA clade</taxon>
        <taxon>indigoferoid/millettioid clade</taxon>
        <taxon>Phaseoleae</taxon>
        <taxon>Vigna</taxon>
    </lineage>
</organism>
<proteinExistence type="predicted"/>
<dbReference type="AlphaFoldDB" id="A0A0S3SI46"/>
<feature type="non-terminal residue" evidence="1">
    <location>
        <position position="1"/>
    </location>
</feature>
<reference evidence="1 2" key="1">
    <citation type="journal article" date="2015" name="Sci. Rep.">
        <title>The power of single molecule real-time sequencing technology in the de novo assembly of a eukaryotic genome.</title>
        <authorList>
            <person name="Sakai H."/>
            <person name="Naito K."/>
            <person name="Ogiso-Tanaka E."/>
            <person name="Takahashi Y."/>
            <person name="Iseki K."/>
            <person name="Muto C."/>
            <person name="Satou K."/>
            <person name="Teruya K."/>
            <person name="Shiroma A."/>
            <person name="Shimoji M."/>
            <person name="Hirano T."/>
            <person name="Itoh T."/>
            <person name="Kaga A."/>
            <person name="Tomooka N."/>
        </authorList>
    </citation>
    <scope>NUCLEOTIDE SEQUENCE [LARGE SCALE GENOMIC DNA]</scope>
    <source>
        <strain evidence="2">cv. Shumari</strain>
    </source>
</reference>
<evidence type="ECO:0000313" key="2">
    <source>
        <dbReference type="Proteomes" id="UP000291084"/>
    </source>
</evidence>
<sequence length="79" mass="9212">NIFYTSLVPNLIMLVSSTGHSNRHHFENVECSLHNELEWSNELGVMLKEFGTHLTRVPRIVNFWHRLSTVGCFWNLNST</sequence>
<accession>A0A0S3SI46</accession>
<evidence type="ECO:0000313" key="1">
    <source>
        <dbReference type="EMBL" id="BAT92522.1"/>
    </source>
</evidence>
<name>A0A0S3SI46_PHAAN</name>
<gene>
    <name evidence="1" type="primary">Vigan.07G126200</name>
    <name evidence="1" type="ORF">VIGAN_07126200</name>
</gene>
<protein>
    <submittedName>
        <fullName evidence="1">Uncharacterized protein</fullName>
    </submittedName>
</protein>